<evidence type="ECO:0000256" key="6">
    <source>
        <dbReference type="ARBA" id="ARBA00022547"/>
    </source>
</evidence>
<keyword evidence="8" id="KW-0375">Hydrogen ion transport</keyword>
<keyword evidence="11 14" id="KW-0472">Membrane</keyword>
<dbReference type="AlphaFoldDB" id="A0A0S2MQN0"/>
<dbReference type="NCBIfam" id="TIGR01131">
    <property type="entry name" value="ATP_synt_6_or_A"/>
    <property type="match status" value="1"/>
</dbReference>
<dbReference type="InterPro" id="IPR000568">
    <property type="entry name" value="ATP_synth_F0_asu"/>
</dbReference>
<evidence type="ECO:0000256" key="3">
    <source>
        <dbReference type="ARBA" id="ARBA00006810"/>
    </source>
</evidence>
<dbReference type="CDD" id="cd00310">
    <property type="entry name" value="ATP-synt_Fo_a_6"/>
    <property type="match status" value="1"/>
</dbReference>
<dbReference type="GO" id="GO:0005743">
    <property type="term" value="C:mitochondrial inner membrane"/>
    <property type="evidence" value="ECO:0007669"/>
    <property type="project" value="UniProtKB-SubCell"/>
</dbReference>
<evidence type="ECO:0000256" key="14">
    <source>
        <dbReference type="SAM" id="Phobius"/>
    </source>
</evidence>
<proteinExistence type="inferred from homology"/>
<feature type="transmembrane region" description="Helical" evidence="14">
    <location>
        <begin position="187"/>
        <end position="217"/>
    </location>
</feature>
<dbReference type="InterPro" id="IPR045083">
    <property type="entry name" value="ATP_synth_F0_asu_bact/mt"/>
</dbReference>
<evidence type="ECO:0000256" key="8">
    <source>
        <dbReference type="ARBA" id="ARBA00022781"/>
    </source>
</evidence>
<dbReference type="PROSITE" id="PS00449">
    <property type="entry name" value="ATPASE_A"/>
    <property type="match status" value="1"/>
</dbReference>
<evidence type="ECO:0000313" key="15">
    <source>
        <dbReference type="EMBL" id="ALO77021.1"/>
    </source>
</evidence>
<feature type="transmembrane region" description="Helical" evidence="14">
    <location>
        <begin position="155"/>
        <end position="175"/>
    </location>
</feature>
<dbReference type="Pfam" id="PF00119">
    <property type="entry name" value="ATP-synt_A"/>
    <property type="match status" value="1"/>
</dbReference>
<evidence type="ECO:0000256" key="12">
    <source>
        <dbReference type="ARBA" id="ARBA00023310"/>
    </source>
</evidence>
<evidence type="ECO:0000256" key="11">
    <source>
        <dbReference type="ARBA" id="ARBA00023136"/>
    </source>
</evidence>
<feature type="transmembrane region" description="Helical" evidence="14">
    <location>
        <begin position="20"/>
        <end position="37"/>
    </location>
</feature>
<reference evidence="15" key="1">
    <citation type="submission" date="2012-06" db="EMBL/GenBank/DDBJ databases">
        <title>Mitogenomics of the Coleoptera under dense taxon sampling.</title>
        <authorList>
            <person name="Timmermans M.J.T.N."/>
            <person name="Lim J."/>
            <person name="Dodsworth S."/>
            <person name="Haran J."/>
            <person name="Ahrens D."/>
            <person name="Bocak L."/>
            <person name="London A."/>
            <person name="Culverwell L."/>
            <person name="Vogler A.P."/>
        </authorList>
    </citation>
    <scope>NUCLEOTIDE SEQUENCE</scope>
</reference>
<sequence length="222" mass="25084">MTNLFSSFDPVTSTNFSLNWMSTILGLLLITPSYWLIPSRLNLLLKIIMNKLFCEFKSLLQTNSIHTLLIFISLLIFILMNNFLGIIPLYFTSSSHLNFTLTMALPIWVSFMLYGWLNNSIHMLAHLIPSGTPTALIPFMICIETVSNLIRPGTLAIRLTANMIAGHLLLTLLGNMGPTIQMWMFNFVLIAQLMLLTLENAVSMIQAYVFTILSILYSSEVK</sequence>
<dbReference type="GO" id="GO:0046933">
    <property type="term" value="F:proton-transporting ATP synthase activity, rotational mechanism"/>
    <property type="evidence" value="ECO:0007669"/>
    <property type="project" value="TreeGrafter"/>
</dbReference>
<keyword evidence="9 14" id="KW-1133">Transmembrane helix</keyword>
<feature type="transmembrane region" description="Helical" evidence="14">
    <location>
        <begin position="124"/>
        <end position="143"/>
    </location>
</feature>
<geneLocation type="mitochondrion" evidence="15"/>
<comment type="function">
    <text evidence="1">Mitochondrial membrane ATP synthase (F(1)F(0) ATP synthase or Complex V) produces ATP from ADP in the presence of a proton gradient across the membrane which is generated by electron transport complexes of the respiratory chain. F-type ATPases consist of two structural domains, F(1) - containing the extramembraneous catalytic core and F(0) - containing the membrane proton channel, linked together by a central stalk and a peripheral stalk. During catalysis, ATP synthesis in the catalytic domain of F(1) is coupled via a rotary mechanism of the central stalk subunits to proton translocation. Key component of the proton channel; it may play a direct role in the translocation of protons across the membrane.</text>
</comment>
<evidence type="ECO:0000256" key="9">
    <source>
        <dbReference type="ARBA" id="ARBA00022989"/>
    </source>
</evidence>
<dbReference type="SUPFAM" id="SSF81336">
    <property type="entry name" value="F1F0 ATP synthase subunit A"/>
    <property type="match status" value="1"/>
</dbReference>
<dbReference type="PRINTS" id="PR00123">
    <property type="entry name" value="ATPASEA"/>
</dbReference>
<gene>
    <name evidence="15" type="primary">atp6</name>
</gene>
<evidence type="ECO:0000256" key="7">
    <source>
        <dbReference type="ARBA" id="ARBA00022692"/>
    </source>
</evidence>
<feature type="transmembrane region" description="Helical" evidence="14">
    <location>
        <begin position="68"/>
        <end position="91"/>
    </location>
</feature>
<evidence type="ECO:0000256" key="13">
    <source>
        <dbReference type="RuleBase" id="RU004450"/>
    </source>
</evidence>
<comment type="similarity">
    <text evidence="3">Belongs to the ATPase A chain family.</text>
</comment>
<dbReference type="PANTHER" id="PTHR11410">
    <property type="entry name" value="ATP SYNTHASE SUBUNIT A"/>
    <property type="match status" value="1"/>
</dbReference>
<dbReference type="EMBL" id="JX412803">
    <property type="protein sequence ID" value="ALO77021.1"/>
    <property type="molecule type" value="Genomic_DNA"/>
</dbReference>
<keyword evidence="12" id="KW-0066">ATP synthesis</keyword>
<dbReference type="InterPro" id="IPR023011">
    <property type="entry name" value="ATP_synth_F0_asu_AS"/>
</dbReference>
<name>A0A0S2MQN0_9CUCU</name>
<evidence type="ECO:0000256" key="10">
    <source>
        <dbReference type="ARBA" id="ARBA00023065"/>
    </source>
</evidence>
<accession>A0A0S2MQN0</accession>
<keyword evidence="15" id="KW-0496">Mitochondrion</keyword>
<keyword evidence="5" id="KW-0813">Transport</keyword>
<organism evidence="15">
    <name type="scientific">Sphindus dubius</name>
    <dbReference type="NCBI Taxonomy" id="295944"/>
    <lineage>
        <taxon>Eukaryota</taxon>
        <taxon>Metazoa</taxon>
        <taxon>Ecdysozoa</taxon>
        <taxon>Arthropoda</taxon>
        <taxon>Hexapoda</taxon>
        <taxon>Insecta</taxon>
        <taxon>Pterygota</taxon>
        <taxon>Neoptera</taxon>
        <taxon>Endopterygota</taxon>
        <taxon>Coleoptera</taxon>
        <taxon>Polyphaga</taxon>
        <taxon>Cucujiformia</taxon>
        <taxon>Sphindidae</taxon>
        <taxon>Sphindus</taxon>
    </lineage>
</organism>
<comment type="subunit">
    <text evidence="4">F-type ATPases have 2 components, CF(1) - the catalytic core - and CF(0) - the membrane proton channel. CF(1) has five subunits: alpha(3), beta(3), gamma(1), delta(1), epsilon(1). CF(0) has three main subunits: a, b and c.</text>
</comment>
<dbReference type="InterPro" id="IPR035908">
    <property type="entry name" value="F0_ATP_A_sf"/>
</dbReference>
<protein>
    <recommendedName>
        <fullName evidence="13">ATP synthase subunit a</fullName>
    </recommendedName>
</protein>
<dbReference type="GO" id="GO:0045259">
    <property type="term" value="C:proton-transporting ATP synthase complex"/>
    <property type="evidence" value="ECO:0007669"/>
    <property type="project" value="UniProtKB-KW"/>
</dbReference>
<evidence type="ECO:0000256" key="4">
    <source>
        <dbReference type="ARBA" id="ARBA00011648"/>
    </source>
</evidence>
<keyword evidence="10" id="KW-0406">Ion transport</keyword>
<evidence type="ECO:0000256" key="1">
    <source>
        <dbReference type="ARBA" id="ARBA00002070"/>
    </source>
</evidence>
<feature type="transmembrane region" description="Helical" evidence="14">
    <location>
        <begin position="97"/>
        <end position="117"/>
    </location>
</feature>
<comment type="subcellular location">
    <subcellularLocation>
        <location evidence="2">Membrane</location>
        <topology evidence="2">Multi-pass membrane protein</topology>
    </subcellularLocation>
    <subcellularLocation>
        <location evidence="13">Mitochondrion inner membrane</location>
        <topology evidence="13">Multi-pass membrane protein</topology>
    </subcellularLocation>
</comment>
<keyword evidence="6" id="KW-0138">CF(0)</keyword>
<dbReference type="Gene3D" id="1.20.120.220">
    <property type="entry name" value="ATP synthase, F0 complex, subunit A"/>
    <property type="match status" value="1"/>
</dbReference>
<evidence type="ECO:0000256" key="5">
    <source>
        <dbReference type="ARBA" id="ARBA00022448"/>
    </source>
</evidence>
<dbReference type="PANTHER" id="PTHR11410:SF0">
    <property type="entry name" value="ATP SYNTHASE SUBUNIT A"/>
    <property type="match status" value="1"/>
</dbReference>
<evidence type="ECO:0000256" key="2">
    <source>
        <dbReference type="ARBA" id="ARBA00004141"/>
    </source>
</evidence>
<keyword evidence="7 14" id="KW-0812">Transmembrane</keyword>